<dbReference type="GO" id="GO:0070012">
    <property type="term" value="F:oligopeptidase activity"/>
    <property type="evidence" value="ECO:0007669"/>
    <property type="project" value="TreeGrafter"/>
</dbReference>
<evidence type="ECO:0000256" key="1">
    <source>
        <dbReference type="ARBA" id="ARBA00001070"/>
    </source>
</evidence>
<dbReference type="GO" id="GO:0004252">
    <property type="term" value="F:serine-type endopeptidase activity"/>
    <property type="evidence" value="ECO:0007669"/>
    <property type="project" value="UniProtKB-EC"/>
</dbReference>
<keyword evidence="6" id="KW-0720">Serine protease</keyword>
<evidence type="ECO:0000313" key="11">
    <source>
        <dbReference type="Proteomes" id="UP000002432"/>
    </source>
</evidence>
<protein>
    <recommendedName>
        <fullName evidence="3">prolyl oligopeptidase</fullName>
        <ecNumber evidence="3">3.4.21.26</ecNumber>
    </recommendedName>
</protein>
<feature type="domain" description="Peptidase S9 prolyl oligopeptidase catalytic" evidence="8">
    <location>
        <begin position="496"/>
        <end position="704"/>
    </location>
</feature>
<dbReference type="PRINTS" id="PR00862">
    <property type="entry name" value="PROLIGOPTASE"/>
</dbReference>
<dbReference type="GO" id="GO:0005829">
    <property type="term" value="C:cytosol"/>
    <property type="evidence" value="ECO:0007669"/>
    <property type="project" value="TreeGrafter"/>
</dbReference>
<keyword evidence="4" id="KW-0645">Protease</keyword>
<feature type="chain" id="PRO_5004190749" description="prolyl oligopeptidase" evidence="7">
    <location>
        <begin position="19"/>
        <end position="707"/>
    </location>
</feature>
<dbReference type="STRING" id="204669.Acid345_4142"/>
<dbReference type="Proteomes" id="UP000002432">
    <property type="component" value="Chromosome"/>
</dbReference>
<dbReference type="EC" id="3.4.21.26" evidence="3"/>
<dbReference type="InterPro" id="IPR023302">
    <property type="entry name" value="Pept_S9A_N"/>
</dbReference>
<dbReference type="SUPFAM" id="SSF53474">
    <property type="entry name" value="alpha/beta-Hydrolases"/>
    <property type="match status" value="1"/>
</dbReference>
<dbReference type="eggNOG" id="COG1505">
    <property type="taxonomic scope" value="Bacteria"/>
</dbReference>
<dbReference type="RefSeq" id="WP_011524941.1">
    <property type="nucleotide sequence ID" value="NC_008009.1"/>
</dbReference>
<dbReference type="Pfam" id="PF02897">
    <property type="entry name" value="Peptidase_S9_N"/>
    <property type="match status" value="1"/>
</dbReference>
<dbReference type="GO" id="GO:0006508">
    <property type="term" value="P:proteolysis"/>
    <property type="evidence" value="ECO:0007669"/>
    <property type="project" value="UniProtKB-KW"/>
</dbReference>
<evidence type="ECO:0000256" key="4">
    <source>
        <dbReference type="ARBA" id="ARBA00022670"/>
    </source>
</evidence>
<dbReference type="InterPro" id="IPR002471">
    <property type="entry name" value="Pept_S9_AS"/>
</dbReference>
<keyword evidence="11" id="KW-1185">Reference proteome</keyword>
<comment type="catalytic activity">
    <reaction evidence="1">
        <text>Hydrolysis of Pro-|-Xaa &gt;&gt; Ala-|-Xaa in oligopeptides.</text>
        <dbReference type="EC" id="3.4.21.26"/>
    </reaction>
</comment>
<name>Q1IJ08_KORVE</name>
<evidence type="ECO:0000259" key="9">
    <source>
        <dbReference type="Pfam" id="PF02897"/>
    </source>
</evidence>
<evidence type="ECO:0000256" key="2">
    <source>
        <dbReference type="ARBA" id="ARBA00005228"/>
    </source>
</evidence>
<dbReference type="InterPro" id="IPR029058">
    <property type="entry name" value="AB_hydrolase_fold"/>
</dbReference>
<feature type="domain" description="Peptidase S9A N-terminal" evidence="9">
    <location>
        <begin position="36"/>
        <end position="434"/>
    </location>
</feature>
<gene>
    <name evidence="10" type="ordered locus">Acid345_4142</name>
</gene>
<dbReference type="InterPro" id="IPR001375">
    <property type="entry name" value="Peptidase_S9_cat"/>
</dbReference>
<dbReference type="PANTHER" id="PTHR42881:SF2">
    <property type="entry name" value="PROLYL ENDOPEPTIDASE"/>
    <property type="match status" value="1"/>
</dbReference>
<dbReference type="Pfam" id="PF00326">
    <property type="entry name" value="Peptidase_S9"/>
    <property type="match status" value="1"/>
</dbReference>
<dbReference type="KEGG" id="aba:Acid345_4142"/>
<comment type="similarity">
    <text evidence="2">Belongs to the peptidase S9A family.</text>
</comment>
<dbReference type="Gene3D" id="3.40.50.1820">
    <property type="entry name" value="alpha/beta hydrolase"/>
    <property type="match status" value="1"/>
</dbReference>
<dbReference type="EMBL" id="CP000360">
    <property type="protein sequence ID" value="ABF43142.1"/>
    <property type="molecule type" value="Genomic_DNA"/>
</dbReference>
<organism evidence="10 11">
    <name type="scientific">Koribacter versatilis (strain Ellin345)</name>
    <dbReference type="NCBI Taxonomy" id="204669"/>
    <lineage>
        <taxon>Bacteria</taxon>
        <taxon>Pseudomonadati</taxon>
        <taxon>Acidobacteriota</taxon>
        <taxon>Terriglobia</taxon>
        <taxon>Terriglobales</taxon>
        <taxon>Candidatus Korobacteraceae</taxon>
        <taxon>Candidatus Korobacter</taxon>
    </lineage>
</organism>
<dbReference type="SUPFAM" id="SSF50993">
    <property type="entry name" value="Peptidase/esterase 'gauge' domain"/>
    <property type="match status" value="1"/>
</dbReference>
<accession>Q1IJ08</accession>
<dbReference type="FunFam" id="3.40.50.1820:FF:000005">
    <property type="entry name" value="Prolyl endopeptidase"/>
    <property type="match status" value="1"/>
</dbReference>
<dbReference type="InterPro" id="IPR051167">
    <property type="entry name" value="Prolyl_oligopep/macrocyclase"/>
</dbReference>
<dbReference type="Gene3D" id="2.130.10.120">
    <property type="entry name" value="Prolyl oligopeptidase, N-terminal domain"/>
    <property type="match status" value="1"/>
</dbReference>
<sequence length="707" mass="79775">MTIRCLLVLFLFSMTLQAAQPGVVEGGNGITLPPPPPTAQKPVTETIHGVTITDPYRWLEDQQSPETRAWIDTQMKYTEQYLSQVKVRPEIEKELGRLERVEQYTIPTERGDMYFFKKRLADENQGSIYLRRGLHGDDQRLVDATKLSADQNTSIQINDISKDGNLLVYGTRSGGADEEAVHILDTATAKELPDSLPSARYFGIQLSPDAQGLYYSRMEKEGSSVYYHKLGSDPKSDDLIFGKKFEGEEFGPMQLISEHITENERYLVVTVAHGVPPKRVDIYAKDLRKPDSQVVKVIHGIESRFTPVNFGDDFYVMTDYNAPNYRVVKVRIGDSDPQHWTTVVPEAKDPINSISIVGGKLFVSGLHDVVTQTRIFTLDGKETGRINYPTIGEATNVFGREDSEHGFYSFESFIIPPTIYHYDVKTGKPEVFAKPNVPFDSAQYEVKQVFYKSKDGTRIPMFISSKKGAKRDGKTPTLMFAYGGFLVDMTPSWNPEWAWWIEQGGFYAQPNLRGGGEYGETWHKAGMFEKKQNVFDDFFGAAQYLVDEKYTDTKHLAIRGRSNGGLLMGVAMTQHPEMFGAIWCGYPLLDMLRFQNFLVGKWWTSEYGSAENADQFPYLLKYSPYHNVKPGTKFPAIMFNTGDSDTRVAPLHARKMTALVQRDNANDRPILLHYQTVSGHSAGVSITQAIKDTADELAFLWNEVSGK</sequence>
<evidence type="ECO:0000256" key="5">
    <source>
        <dbReference type="ARBA" id="ARBA00022801"/>
    </source>
</evidence>
<keyword evidence="5 10" id="KW-0378">Hydrolase</keyword>
<evidence type="ECO:0000256" key="6">
    <source>
        <dbReference type="ARBA" id="ARBA00022825"/>
    </source>
</evidence>
<evidence type="ECO:0000256" key="3">
    <source>
        <dbReference type="ARBA" id="ARBA00011897"/>
    </source>
</evidence>
<dbReference type="PANTHER" id="PTHR42881">
    <property type="entry name" value="PROLYL ENDOPEPTIDASE"/>
    <property type="match status" value="1"/>
</dbReference>
<dbReference type="PROSITE" id="PS00708">
    <property type="entry name" value="PRO_ENDOPEP_SER"/>
    <property type="match status" value="1"/>
</dbReference>
<keyword evidence="7" id="KW-0732">Signal</keyword>
<dbReference type="AlphaFoldDB" id="Q1IJ08"/>
<evidence type="ECO:0000259" key="8">
    <source>
        <dbReference type="Pfam" id="PF00326"/>
    </source>
</evidence>
<dbReference type="InterPro" id="IPR002470">
    <property type="entry name" value="Peptidase_S9A"/>
</dbReference>
<dbReference type="HOGENOM" id="CLU_011290_1_1_0"/>
<reference evidence="10 11" key="1">
    <citation type="journal article" date="2009" name="Appl. Environ. Microbiol.">
        <title>Three genomes from the phylum Acidobacteria provide insight into the lifestyles of these microorganisms in soils.</title>
        <authorList>
            <person name="Ward N.L."/>
            <person name="Challacombe J.F."/>
            <person name="Janssen P.H."/>
            <person name="Henrissat B."/>
            <person name="Coutinho P.M."/>
            <person name="Wu M."/>
            <person name="Xie G."/>
            <person name="Haft D.H."/>
            <person name="Sait M."/>
            <person name="Badger J."/>
            <person name="Barabote R.D."/>
            <person name="Bradley B."/>
            <person name="Brettin T.S."/>
            <person name="Brinkac L.M."/>
            <person name="Bruce D."/>
            <person name="Creasy T."/>
            <person name="Daugherty S.C."/>
            <person name="Davidsen T.M."/>
            <person name="DeBoy R.T."/>
            <person name="Detter J.C."/>
            <person name="Dodson R.J."/>
            <person name="Durkin A.S."/>
            <person name="Ganapathy A."/>
            <person name="Gwinn-Giglio M."/>
            <person name="Han C.S."/>
            <person name="Khouri H."/>
            <person name="Kiss H."/>
            <person name="Kothari S.P."/>
            <person name="Madupu R."/>
            <person name="Nelson K.E."/>
            <person name="Nelson W.C."/>
            <person name="Paulsen I."/>
            <person name="Penn K."/>
            <person name="Ren Q."/>
            <person name="Rosovitz M.J."/>
            <person name="Selengut J.D."/>
            <person name="Shrivastava S."/>
            <person name="Sullivan S.A."/>
            <person name="Tapia R."/>
            <person name="Thompson L.S."/>
            <person name="Watkins K.L."/>
            <person name="Yang Q."/>
            <person name="Yu C."/>
            <person name="Zafar N."/>
            <person name="Zhou L."/>
            <person name="Kuske C.R."/>
        </authorList>
    </citation>
    <scope>NUCLEOTIDE SEQUENCE [LARGE SCALE GENOMIC DNA]</scope>
    <source>
        <strain evidence="10 11">Ellin345</strain>
    </source>
</reference>
<dbReference type="EnsemblBacteria" id="ABF43142">
    <property type="protein sequence ID" value="ABF43142"/>
    <property type="gene ID" value="Acid345_4142"/>
</dbReference>
<dbReference type="MEROPS" id="S09.076"/>
<dbReference type="OrthoDB" id="9801421at2"/>
<proteinExistence type="inferred from homology"/>
<evidence type="ECO:0000313" key="10">
    <source>
        <dbReference type="EMBL" id="ABF43142.1"/>
    </source>
</evidence>
<feature type="signal peptide" evidence="7">
    <location>
        <begin position="1"/>
        <end position="18"/>
    </location>
</feature>
<evidence type="ECO:0000256" key="7">
    <source>
        <dbReference type="SAM" id="SignalP"/>
    </source>
</evidence>